<name>A0A6N2MKE3_SALVM</name>
<keyword evidence="3" id="KW-0106">Calcium</keyword>
<dbReference type="InterPro" id="IPR002048">
    <property type="entry name" value="EF_hand_dom"/>
</dbReference>
<evidence type="ECO:0000313" key="5">
    <source>
        <dbReference type="EMBL" id="VFU54087.1"/>
    </source>
</evidence>
<dbReference type="InterPro" id="IPR018247">
    <property type="entry name" value="EF_Hand_1_Ca_BS"/>
</dbReference>
<sequence>MKRGINQSCFPGRIASKILTKVAASLLLAEEEQLNKIFDRFDSNRDGHLSWEELKSAYSSLGMSFPGLRALKALCVADENRDGYISQKEFIKLTRKNPHCKAAIFPSQKPATPGSHQLSEDQLIKIFKRFDTNGDGLLSKEEVKRAYNMLGKSFPGVRTWWALHVGDENGDGYISQKEFNKLIR</sequence>
<protein>
    <recommendedName>
        <fullName evidence="4">EF-hand domain-containing protein</fullName>
    </recommendedName>
</protein>
<dbReference type="InterPro" id="IPR039647">
    <property type="entry name" value="EF_hand_pair_protein_CML-like"/>
</dbReference>
<feature type="domain" description="EF-hand" evidence="4">
    <location>
        <begin position="29"/>
        <end position="64"/>
    </location>
</feature>
<evidence type="ECO:0000259" key="4">
    <source>
        <dbReference type="PROSITE" id="PS50222"/>
    </source>
</evidence>
<accession>A0A6N2MKE3</accession>
<keyword evidence="1" id="KW-0479">Metal-binding</keyword>
<feature type="domain" description="EF-hand" evidence="4">
    <location>
        <begin position="167"/>
        <end position="184"/>
    </location>
</feature>
<dbReference type="GO" id="GO:0005509">
    <property type="term" value="F:calcium ion binding"/>
    <property type="evidence" value="ECO:0007669"/>
    <property type="project" value="InterPro"/>
</dbReference>
<reference evidence="5" key="1">
    <citation type="submission" date="2019-03" db="EMBL/GenBank/DDBJ databases">
        <authorList>
            <person name="Mank J."/>
            <person name="Almeida P."/>
        </authorList>
    </citation>
    <scope>NUCLEOTIDE SEQUENCE</scope>
    <source>
        <strain evidence="5">78183</strain>
    </source>
</reference>
<dbReference type="EMBL" id="CAADRP010001830">
    <property type="protein sequence ID" value="VFU54087.1"/>
    <property type="molecule type" value="Genomic_DNA"/>
</dbReference>
<dbReference type="PROSITE" id="PS50222">
    <property type="entry name" value="EF_HAND_2"/>
    <property type="match status" value="4"/>
</dbReference>
<dbReference type="PANTHER" id="PTHR10891">
    <property type="entry name" value="EF-HAND CALCIUM-BINDING DOMAIN CONTAINING PROTEIN"/>
    <property type="match status" value="1"/>
</dbReference>
<dbReference type="SUPFAM" id="SSF47473">
    <property type="entry name" value="EF-hand"/>
    <property type="match status" value="1"/>
</dbReference>
<keyword evidence="2" id="KW-0677">Repeat</keyword>
<dbReference type="Pfam" id="PF13499">
    <property type="entry name" value="EF-hand_7"/>
    <property type="match status" value="2"/>
</dbReference>
<organism evidence="5">
    <name type="scientific">Salix viminalis</name>
    <name type="common">Common osier</name>
    <name type="synonym">Basket willow</name>
    <dbReference type="NCBI Taxonomy" id="40686"/>
    <lineage>
        <taxon>Eukaryota</taxon>
        <taxon>Viridiplantae</taxon>
        <taxon>Streptophyta</taxon>
        <taxon>Embryophyta</taxon>
        <taxon>Tracheophyta</taxon>
        <taxon>Spermatophyta</taxon>
        <taxon>Magnoliopsida</taxon>
        <taxon>eudicotyledons</taxon>
        <taxon>Gunneridae</taxon>
        <taxon>Pentapetalae</taxon>
        <taxon>rosids</taxon>
        <taxon>fabids</taxon>
        <taxon>Malpighiales</taxon>
        <taxon>Salicaceae</taxon>
        <taxon>Saliceae</taxon>
        <taxon>Salix</taxon>
    </lineage>
</organism>
<dbReference type="SMART" id="SM00054">
    <property type="entry name" value="EFh"/>
    <property type="match status" value="4"/>
</dbReference>
<dbReference type="InterPro" id="IPR011992">
    <property type="entry name" value="EF-hand-dom_pair"/>
</dbReference>
<evidence type="ECO:0000256" key="3">
    <source>
        <dbReference type="ARBA" id="ARBA00022837"/>
    </source>
</evidence>
<feature type="domain" description="EF-hand" evidence="4">
    <location>
        <begin position="65"/>
        <end position="100"/>
    </location>
</feature>
<feature type="domain" description="EF-hand" evidence="4">
    <location>
        <begin position="118"/>
        <end position="153"/>
    </location>
</feature>
<evidence type="ECO:0000256" key="2">
    <source>
        <dbReference type="ARBA" id="ARBA00022737"/>
    </source>
</evidence>
<evidence type="ECO:0000256" key="1">
    <source>
        <dbReference type="ARBA" id="ARBA00022723"/>
    </source>
</evidence>
<dbReference type="CDD" id="cd00051">
    <property type="entry name" value="EFh"/>
    <property type="match status" value="2"/>
</dbReference>
<dbReference type="Gene3D" id="1.10.238.10">
    <property type="entry name" value="EF-hand"/>
    <property type="match status" value="2"/>
</dbReference>
<gene>
    <name evidence="5" type="ORF">SVIM_LOCUS376770</name>
</gene>
<dbReference type="PROSITE" id="PS00018">
    <property type="entry name" value="EF_HAND_1"/>
    <property type="match status" value="4"/>
</dbReference>
<proteinExistence type="predicted"/>
<dbReference type="AlphaFoldDB" id="A0A6N2MKE3"/>